<dbReference type="Pfam" id="PF04246">
    <property type="entry name" value="RseC_MucC"/>
    <property type="match status" value="1"/>
</dbReference>
<feature type="region of interest" description="Disordered" evidence="1">
    <location>
        <begin position="160"/>
        <end position="184"/>
    </location>
</feature>
<protein>
    <submittedName>
        <fullName evidence="2">SoxR reducing system RseC family protein</fullName>
    </submittedName>
</protein>
<sequence length="184" mass="18867">MSEELATVVAIDGQHAWVECERRSACSGCHQQSNCGTGTVAKAFPLQAQRLRVALTIEVSVGQQVRLGIPQASILQGAALVYDAAAVLSAGGSPAGATLAGALAVGREGVTILSCLLGGLIGFSLVRYFSNRLDQGLMVPSHAGCGPAHRHPPDTVQACISGASSTKDWPSTGLSSKNPAHIRP</sequence>
<proteinExistence type="predicted"/>
<evidence type="ECO:0000313" key="2">
    <source>
        <dbReference type="EMBL" id="MBC8674399.1"/>
    </source>
</evidence>
<accession>A0A926FMG9</accession>
<name>A0A926FMG9_AERHY</name>
<reference evidence="2" key="1">
    <citation type="submission" date="2020-07" db="EMBL/GenBank/DDBJ databases">
        <title>Carbapenem Resistant Aeromonas hydrophila Carrying blacphA7 Isolated from Two Solid Organ Transplant Patients.</title>
        <authorList>
            <person name="Hilt E."/>
            <person name="Fitzwater S.P."/>
            <person name="Ward K."/>
            <person name="De St Maurice A."/>
            <person name="Chandrasekaran S."/>
            <person name="Garner O.B."/>
            <person name="Yang S."/>
        </authorList>
    </citation>
    <scope>NUCLEOTIDE SEQUENCE</scope>
    <source>
        <strain evidence="2">B-1</strain>
    </source>
</reference>
<dbReference type="InterPro" id="IPR007359">
    <property type="entry name" value="SigmaE_reg_RseC_MucC"/>
</dbReference>
<feature type="compositionally biased region" description="Polar residues" evidence="1">
    <location>
        <begin position="162"/>
        <end position="178"/>
    </location>
</feature>
<dbReference type="AlphaFoldDB" id="A0A926FMG9"/>
<dbReference type="EMBL" id="JACLAN010000015">
    <property type="protein sequence ID" value="MBC8674399.1"/>
    <property type="molecule type" value="Genomic_DNA"/>
</dbReference>
<comment type="caution">
    <text evidence="2">The sequence shown here is derived from an EMBL/GenBank/DDBJ whole genome shotgun (WGS) entry which is preliminary data.</text>
</comment>
<evidence type="ECO:0000256" key="1">
    <source>
        <dbReference type="SAM" id="MobiDB-lite"/>
    </source>
</evidence>
<organism evidence="2">
    <name type="scientific">Aeromonas hydrophila</name>
    <dbReference type="NCBI Taxonomy" id="644"/>
    <lineage>
        <taxon>Bacteria</taxon>
        <taxon>Pseudomonadati</taxon>
        <taxon>Pseudomonadota</taxon>
        <taxon>Gammaproteobacteria</taxon>
        <taxon>Aeromonadales</taxon>
        <taxon>Aeromonadaceae</taxon>
        <taxon>Aeromonas</taxon>
    </lineage>
</organism>
<dbReference type="PANTHER" id="PTHR35867:SF1">
    <property type="entry name" value="PROTEIN RSEC"/>
    <property type="match status" value="1"/>
</dbReference>
<dbReference type="PANTHER" id="PTHR35867">
    <property type="entry name" value="PROTEIN RSEC"/>
    <property type="match status" value="1"/>
</dbReference>
<gene>
    <name evidence="2" type="ORF">H2136_21080</name>
</gene>